<feature type="domain" description="Glycosyltransferase 2-like" evidence="4">
    <location>
        <begin position="14"/>
        <end position="123"/>
    </location>
</feature>
<dbReference type="EMBL" id="NPJF01000009">
    <property type="protein sequence ID" value="OYP57160.1"/>
    <property type="molecule type" value="Genomic_DNA"/>
</dbReference>
<reference evidence="5 6" key="1">
    <citation type="submission" date="2017-08" db="EMBL/GenBank/DDBJ databases">
        <title>Comparative genomics of non-oral Prevotella species.</title>
        <authorList>
            <person name="Accetto T."/>
            <person name="Nograsek B."/>
            <person name="Avgustin G."/>
        </authorList>
    </citation>
    <scope>NUCLEOTIDE SEQUENCE [LARGE SCALE GENOMIC DNA]</scope>
    <source>
        <strain evidence="5 6">TC1-1</strain>
    </source>
</reference>
<name>A0ABX4ELF5_SEGBR</name>
<keyword evidence="6" id="KW-1185">Reference proteome</keyword>
<protein>
    <recommendedName>
        <fullName evidence="4">Glycosyltransferase 2-like domain-containing protein</fullName>
    </recommendedName>
</protein>
<gene>
    <name evidence="5" type="ORF">CIK91_00995</name>
</gene>
<dbReference type="InterPro" id="IPR001173">
    <property type="entry name" value="Glyco_trans_2-like"/>
</dbReference>
<evidence type="ECO:0000313" key="5">
    <source>
        <dbReference type="EMBL" id="OYP57160.1"/>
    </source>
</evidence>
<dbReference type="SUPFAM" id="SSF53448">
    <property type="entry name" value="Nucleotide-diphospho-sugar transferases"/>
    <property type="match status" value="1"/>
</dbReference>
<evidence type="ECO:0000313" key="6">
    <source>
        <dbReference type="Proteomes" id="UP000216189"/>
    </source>
</evidence>
<dbReference type="PANTHER" id="PTHR43179:SF12">
    <property type="entry name" value="GALACTOFURANOSYLTRANSFERASE GLFT2"/>
    <property type="match status" value="1"/>
</dbReference>
<evidence type="ECO:0000256" key="1">
    <source>
        <dbReference type="ARBA" id="ARBA00006739"/>
    </source>
</evidence>
<organism evidence="5 6">
    <name type="scientific">Segatella bryantii</name>
    <name type="common">Prevotella bryantii</name>
    <dbReference type="NCBI Taxonomy" id="77095"/>
    <lineage>
        <taxon>Bacteria</taxon>
        <taxon>Pseudomonadati</taxon>
        <taxon>Bacteroidota</taxon>
        <taxon>Bacteroidia</taxon>
        <taxon>Bacteroidales</taxon>
        <taxon>Prevotellaceae</taxon>
        <taxon>Segatella</taxon>
    </lineage>
</organism>
<dbReference type="RefSeq" id="WP_094447973.1">
    <property type="nucleotide sequence ID" value="NZ_CP091802.1"/>
</dbReference>
<keyword evidence="3" id="KW-0808">Transferase</keyword>
<keyword evidence="2" id="KW-0328">Glycosyltransferase</keyword>
<evidence type="ECO:0000256" key="3">
    <source>
        <dbReference type="ARBA" id="ARBA00022679"/>
    </source>
</evidence>
<comment type="caution">
    <text evidence="5">The sequence shown here is derived from an EMBL/GenBank/DDBJ whole genome shotgun (WGS) entry which is preliminary data.</text>
</comment>
<dbReference type="Proteomes" id="UP000216189">
    <property type="component" value="Unassembled WGS sequence"/>
</dbReference>
<dbReference type="Pfam" id="PF00535">
    <property type="entry name" value="Glycos_transf_2"/>
    <property type="match status" value="1"/>
</dbReference>
<accession>A0ABX4ELF5</accession>
<proteinExistence type="inferred from homology"/>
<dbReference type="Gene3D" id="3.90.550.10">
    <property type="entry name" value="Spore Coat Polysaccharide Biosynthesis Protein SpsA, Chain A"/>
    <property type="match status" value="1"/>
</dbReference>
<evidence type="ECO:0000259" key="4">
    <source>
        <dbReference type="Pfam" id="PF00535"/>
    </source>
</evidence>
<dbReference type="InterPro" id="IPR029044">
    <property type="entry name" value="Nucleotide-diphossugar_trans"/>
</dbReference>
<comment type="similarity">
    <text evidence="1">Belongs to the glycosyltransferase 2 family.</text>
</comment>
<evidence type="ECO:0000256" key="2">
    <source>
        <dbReference type="ARBA" id="ARBA00022676"/>
    </source>
</evidence>
<dbReference type="PANTHER" id="PTHR43179">
    <property type="entry name" value="RHAMNOSYLTRANSFERASE WBBL"/>
    <property type="match status" value="1"/>
</dbReference>
<sequence length="278" mass="32416">MIAGIVLFNPDPIRLRENIEAIKPQVDKLILIENGSTDFSYIDNIDFSDLVYIRNPRSMGIAYALNQILQYAYDNNHQWALTLDQDSVVADNLIVEYEKVINTPNTGIICCKTIDRNFKDDELNTYGVKEVNYCITSASYTNVSAWKDVGGFDTQMIIDWVDWDICIALRKKGFKILKTDKTYILHELGTNTQKKSFLGHTFLILNRSQFRYYYVARNWIYIGRKWQEESIFKCIVQVLKWLFIALIFEKNKMENLKAFIKGSFDGLKMKIVYDSLTK</sequence>